<keyword evidence="6" id="KW-1185">Reference proteome</keyword>
<dbReference type="STRING" id="4829.A0A168LKR5"/>
<comment type="similarity">
    <text evidence="1">Belongs to the XPG/RAD2 endonuclease family. XPG subfamily.</text>
</comment>
<dbReference type="Pfam" id="PF00867">
    <property type="entry name" value="XPG_I"/>
    <property type="match status" value="1"/>
</dbReference>
<organism evidence="5">
    <name type="scientific">Absidia glauca</name>
    <name type="common">Pin mould</name>
    <dbReference type="NCBI Taxonomy" id="4829"/>
    <lineage>
        <taxon>Eukaryota</taxon>
        <taxon>Fungi</taxon>
        <taxon>Fungi incertae sedis</taxon>
        <taxon>Mucoromycota</taxon>
        <taxon>Mucoromycotina</taxon>
        <taxon>Mucoromycetes</taxon>
        <taxon>Mucorales</taxon>
        <taxon>Cunninghamellaceae</taxon>
        <taxon>Absidia</taxon>
    </lineage>
</organism>
<dbReference type="GO" id="GO:0003697">
    <property type="term" value="F:single-stranded DNA binding"/>
    <property type="evidence" value="ECO:0007669"/>
    <property type="project" value="InterPro"/>
</dbReference>
<dbReference type="GO" id="GO:0017108">
    <property type="term" value="F:5'-flap endonuclease activity"/>
    <property type="evidence" value="ECO:0007669"/>
    <property type="project" value="TreeGrafter"/>
</dbReference>
<evidence type="ECO:0000259" key="3">
    <source>
        <dbReference type="SMART" id="SM00484"/>
    </source>
</evidence>
<dbReference type="SMART" id="SM00484">
    <property type="entry name" value="XPGI"/>
    <property type="match status" value="1"/>
</dbReference>
<evidence type="ECO:0000259" key="4">
    <source>
        <dbReference type="SMART" id="SM00485"/>
    </source>
</evidence>
<dbReference type="AlphaFoldDB" id="A0A168LKR5"/>
<dbReference type="InterPro" id="IPR001044">
    <property type="entry name" value="XPG/Rad2_eukaryotes"/>
</dbReference>
<feature type="region of interest" description="Disordered" evidence="2">
    <location>
        <begin position="362"/>
        <end position="386"/>
    </location>
</feature>
<dbReference type="PANTHER" id="PTHR11081:SF75">
    <property type="entry name" value="ENDONUCLEASE, PUTATIVE (AFU_ORTHOLOGUE AFUA_3G13260)-RELATED"/>
    <property type="match status" value="1"/>
</dbReference>
<dbReference type="OrthoDB" id="3005703at2759"/>
<dbReference type="PRINTS" id="PR00853">
    <property type="entry name" value="XPGRADSUPER"/>
</dbReference>
<dbReference type="InterPro" id="IPR006086">
    <property type="entry name" value="XPG-I_dom"/>
</dbReference>
<proteinExistence type="inferred from homology"/>
<evidence type="ECO:0000256" key="1">
    <source>
        <dbReference type="ARBA" id="ARBA00005283"/>
    </source>
</evidence>
<feature type="compositionally biased region" description="Low complexity" evidence="2">
    <location>
        <begin position="469"/>
        <end position="484"/>
    </location>
</feature>
<dbReference type="SUPFAM" id="SSF88723">
    <property type="entry name" value="PIN domain-like"/>
    <property type="match status" value="1"/>
</dbReference>
<dbReference type="Gene3D" id="3.40.50.1010">
    <property type="entry name" value="5'-nuclease"/>
    <property type="match status" value="2"/>
</dbReference>
<protein>
    <recommendedName>
        <fullName evidence="7">XPG-I domain-containing protein</fullName>
    </recommendedName>
</protein>
<dbReference type="InterPro" id="IPR029060">
    <property type="entry name" value="PIN-like_dom_sf"/>
</dbReference>
<evidence type="ECO:0008006" key="7">
    <source>
        <dbReference type="Google" id="ProtNLM"/>
    </source>
</evidence>
<dbReference type="Pfam" id="PF00752">
    <property type="entry name" value="XPG_N"/>
    <property type="match status" value="1"/>
</dbReference>
<evidence type="ECO:0000313" key="6">
    <source>
        <dbReference type="Proteomes" id="UP000078561"/>
    </source>
</evidence>
<gene>
    <name evidence="5" type="primary">ABSGL_02464.1 scaffold 3452</name>
</gene>
<name>A0A168LKR5_ABSGL</name>
<dbReference type="CDD" id="cd09870">
    <property type="entry name" value="PIN_YEN1"/>
    <property type="match status" value="1"/>
</dbReference>
<dbReference type="EMBL" id="LT551507">
    <property type="protein sequence ID" value="SAL97006.1"/>
    <property type="molecule type" value="Genomic_DNA"/>
</dbReference>
<dbReference type="InParanoid" id="A0A168LKR5"/>
<sequence length="651" mass="74576">MGVTGLWDILSPAEKKYSLEELALDRITRHNKDLRIAIDCSIWKIQAQSTQGGMNAGLRTLFYRCCRLYTLGIRPVFVFDGDQRPAYKRNKVINTTICNTTEHHLFMAMLKLFRFAIWQAKGEAEAECAVLQRLGYVDLIFTTDVDVFLFGGQRVARSWPGVDYEPISCVDIDWIQQMVALDRSDMIFMALLSVSDYGSGINRIGIHVSHALAKLKLHRPLLDAFQTTLDNSNDDNSNDNDTTRVLLGDLMDGLQHELKTNQSGYLRRRQLNMDLATLVDPDHFSRLAKDWIHPKTAILDPGNTEAAKTMHHLLNDQDIVPDFVALASFCQIQFDWPKATTIGKFARKVYPGYMLHRILTQARRPATASSSKTRQPANHPKRHHPYFDTHYRKKDLFYKDDTVDRPDDLQRINKMENARKNKQDIRLQKLSRCRVEWQQHTLETFLTMVKMELLDDVGLDTDCNTQMASQQSDLDSQVDSQQPQHNAFDQSTLNDSDDDCIDITADHFSRAPSPPHAIDLSLTSPPQPPPQPPPKESNWMDEFCDPKKICRQWIGSKLVQKVYPSLMNAFTAAERTKRDRRTTTDGTQKKLDSFFTPTHGTYSIDTNLSSTLLQDTNEQHTKHHPPLVTTAPQQLQQLRLGQHLVLPRRKK</sequence>
<feature type="region of interest" description="Disordered" evidence="2">
    <location>
        <begin position="467"/>
        <end position="541"/>
    </location>
</feature>
<dbReference type="GO" id="GO:0005634">
    <property type="term" value="C:nucleus"/>
    <property type="evidence" value="ECO:0007669"/>
    <property type="project" value="InterPro"/>
</dbReference>
<dbReference type="Proteomes" id="UP000078561">
    <property type="component" value="Unassembled WGS sequence"/>
</dbReference>
<reference evidence="5" key="1">
    <citation type="submission" date="2016-04" db="EMBL/GenBank/DDBJ databases">
        <authorList>
            <person name="Evans L.H."/>
            <person name="Alamgir A."/>
            <person name="Owens N."/>
            <person name="Weber N.D."/>
            <person name="Virtaneva K."/>
            <person name="Barbian K."/>
            <person name="Babar A."/>
            <person name="Rosenke K."/>
        </authorList>
    </citation>
    <scope>NUCLEOTIDE SEQUENCE [LARGE SCALE GENOMIC DNA]</scope>
    <source>
        <strain evidence="5">CBS 101.48</strain>
    </source>
</reference>
<accession>A0A168LKR5</accession>
<feature type="compositionally biased region" description="Polar residues" evidence="2">
    <location>
        <begin position="485"/>
        <end position="494"/>
    </location>
</feature>
<dbReference type="GO" id="GO:0006289">
    <property type="term" value="P:nucleotide-excision repair"/>
    <property type="evidence" value="ECO:0007669"/>
    <property type="project" value="InterPro"/>
</dbReference>
<evidence type="ECO:0000256" key="2">
    <source>
        <dbReference type="SAM" id="MobiDB-lite"/>
    </source>
</evidence>
<dbReference type="InterPro" id="IPR006084">
    <property type="entry name" value="XPG/Rad2"/>
</dbReference>
<feature type="domain" description="XPG-I" evidence="3">
    <location>
        <begin position="111"/>
        <end position="181"/>
    </location>
</feature>
<feature type="domain" description="XPG N-terminal" evidence="4">
    <location>
        <begin position="1"/>
        <end position="92"/>
    </location>
</feature>
<evidence type="ECO:0000313" key="5">
    <source>
        <dbReference type="EMBL" id="SAL97006.1"/>
    </source>
</evidence>
<dbReference type="PRINTS" id="PR00066">
    <property type="entry name" value="XRODRMPGMNTG"/>
</dbReference>
<dbReference type="PANTHER" id="PTHR11081">
    <property type="entry name" value="FLAP ENDONUCLEASE FAMILY MEMBER"/>
    <property type="match status" value="1"/>
</dbReference>
<feature type="compositionally biased region" description="Pro residues" evidence="2">
    <location>
        <begin position="525"/>
        <end position="535"/>
    </location>
</feature>
<dbReference type="SMART" id="SM00485">
    <property type="entry name" value="XPGN"/>
    <property type="match status" value="1"/>
</dbReference>
<dbReference type="InterPro" id="IPR006085">
    <property type="entry name" value="XPG_DNA_repair_N"/>
</dbReference>
<feature type="compositionally biased region" description="Polar residues" evidence="2">
    <location>
        <begin position="367"/>
        <end position="376"/>
    </location>
</feature>